<dbReference type="CDD" id="cd00085">
    <property type="entry name" value="HNHc"/>
    <property type="match status" value="1"/>
</dbReference>
<evidence type="ECO:0000256" key="2">
    <source>
        <dbReference type="ARBA" id="ARBA00022801"/>
    </source>
</evidence>
<comment type="caution">
    <text evidence="4">The sequence shown here is derived from an EMBL/GenBank/DDBJ whole genome shotgun (WGS) entry which is preliminary data.</text>
</comment>
<evidence type="ECO:0000259" key="3">
    <source>
        <dbReference type="PROSITE" id="PS50157"/>
    </source>
</evidence>
<keyword evidence="4" id="KW-0255">Endonuclease</keyword>
<dbReference type="Proteomes" id="UP001597075">
    <property type="component" value="Unassembled WGS sequence"/>
</dbReference>
<keyword evidence="1" id="KW-0540">Nuclease</keyword>
<name>A0ABD6D152_9EURY</name>
<dbReference type="RefSeq" id="WP_256405147.1">
    <property type="nucleotide sequence ID" value="NZ_CP187151.1"/>
</dbReference>
<evidence type="ECO:0000313" key="5">
    <source>
        <dbReference type="Proteomes" id="UP001597075"/>
    </source>
</evidence>
<dbReference type="GO" id="GO:0016787">
    <property type="term" value="F:hydrolase activity"/>
    <property type="evidence" value="ECO:0007669"/>
    <property type="project" value="UniProtKB-KW"/>
</dbReference>
<dbReference type="PANTHER" id="PTHR41286:SF1">
    <property type="entry name" value="HNH NUCLEASE YAJD-RELATED"/>
    <property type="match status" value="1"/>
</dbReference>
<dbReference type="PROSITE" id="PS00028">
    <property type="entry name" value="ZINC_FINGER_C2H2_1"/>
    <property type="match status" value="1"/>
</dbReference>
<sequence length="249" mass="28146">MDCPTCERAFSSERGVRQHHAMAHDRPLPNRTCVDCGSEFYDPKSRRKYCDSCNPNAGRNNGNWSDAMETAACRTCGSEFEYYPSNKDGVYCDACVTEADGLLPENPAEKKRVETECTHCGLTMRVVPSRLTDREHGVFCSRTCHGEWLSEHVVGSNHHQWEGGTIEYGGSWWQVREAALARDDYRCQQCGLSRAQLGRNPDVHHIERVRDFEEPEEAHRLSNVVTLCRSCHRRVEEGSLPVPTPATEG</sequence>
<accession>A0ABD6D152</accession>
<keyword evidence="2" id="KW-0378">Hydrolase</keyword>
<reference evidence="4 5" key="1">
    <citation type="journal article" date="2019" name="Int. J. Syst. Evol. Microbiol.">
        <title>The Global Catalogue of Microorganisms (GCM) 10K type strain sequencing project: providing services to taxonomists for standard genome sequencing and annotation.</title>
        <authorList>
            <consortium name="The Broad Institute Genomics Platform"/>
            <consortium name="The Broad Institute Genome Sequencing Center for Infectious Disease"/>
            <person name="Wu L."/>
            <person name="Ma J."/>
        </authorList>
    </citation>
    <scope>NUCLEOTIDE SEQUENCE [LARGE SCALE GENOMIC DNA]</scope>
    <source>
        <strain evidence="4 5">CGMCC 1.10594</strain>
    </source>
</reference>
<evidence type="ECO:0000313" key="4">
    <source>
        <dbReference type="EMBL" id="MFD1634914.1"/>
    </source>
</evidence>
<dbReference type="AlphaFoldDB" id="A0ABD6D152"/>
<proteinExistence type="predicted"/>
<evidence type="ECO:0000256" key="1">
    <source>
        <dbReference type="ARBA" id="ARBA00022722"/>
    </source>
</evidence>
<dbReference type="PANTHER" id="PTHR41286">
    <property type="entry name" value="HNH NUCLEASE YAJD-RELATED"/>
    <property type="match status" value="1"/>
</dbReference>
<dbReference type="PROSITE" id="PS50157">
    <property type="entry name" value="ZINC_FINGER_C2H2_2"/>
    <property type="match status" value="1"/>
</dbReference>
<dbReference type="EMBL" id="JBHUDL010000010">
    <property type="protein sequence ID" value="MFD1634914.1"/>
    <property type="molecule type" value="Genomic_DNA"/>
</dbReference>
<dbReference type="InterPro" id="IPR003615">
    <property type="entry name" value="HNH_nuc"/>
</dbReference>
<gene>
    <name evidence="4" type="ORF">ACFSBJ_14375</name>
</gene>
<keyword evidence="5" id="KW-1185">Reference proteome</keyword>
<organism evidence="4 5">
    <name type="scientific">Haloplanus ruber</name>
    <dbReference type="NCBI Taxonomy" id="869892"/>
    <lineage>
        <taxon>Archaea</taxon>
        <taxon>Methanobacteriati</taxon>
        <taxon>Methanobacteriota</taxon>
        <taxon>Stenosarchaea group</taxon>
        <taxon>Halobacteria</taxon>
        <taxon>Halobacteriales</taxon>
        <taxon>Haloferacaceae</taxon>
        <taxon>Haloplanus</taxon>
    </lineage>
</organism>
<protein>
    <submittedName>
        <fullName evidence="4">HNH endonuclease</fullName>
    </submittedName>
</protein>
<dbReference type="InterPro" id="IPR013087">
    <property type="entry name" value="Znf_C2H2_type"/>
</dbReference>
<dbReference type="InterPro" id="IPR002711">
    <property type="entry name" value="HNH"/>
</dbReference>
<dbReference type="Pfam" id="PF01844">
    <property type="entry name" value="HNH"/>
    <property type="match status" value="1"/>
</dbReference>
<dbReference type="Gene3D" id="1.10.30.50">
    <property type="match status" value="1"/>
</dbReference>
<feature type="domain" description="C2H2-type" evidence="3">
    <location>
        <begin position="1"/>
        <end position="29"/>
    </location>
</feature>
<dbReference type="SMART" id="SM00507">
    <property type="entry name" value="HNHc"/>
    <property type="match status" value="1"/>
</dbReference>
<dbReference type="GO" id="GO:0004519">
    <property type="term" value="F:endonuclease activity"/>
    <property type="evidence" value="ECO:0007669"/>
    <property type="project" value="UniProtKB-KW"/>
</dbReference>